<keyword evidence="5 10" id="KW-0808">Transferase</keyword>
<feature type="domain" description="Histidine kinase" evidence="9">
    <location>
        <begin position="88"/>
        <end position="280"/>
    </location>
</feature>
<evidence type="ECO:0000256" key="3">
    <source>
        <dbReference type="ARBA" id="ARBA00012438"/>
    </source>
</evidence>
<organism evidence="10 11">
    <name type="scientific">Peptoniphilus lacrimalis</name>
    <dbReference type="NCBI Taxonomy" id="33031"/>
    <lineage>
        <taxon>Bacteria</taxon>
        <taxon>Bacillati</taxon>
        <taxon>Bacillota</taxon>
        <taxon>Tissierellia</taxon>
        <taxon>Tissierellales</taxon>
        <taxon>Peptoniphilaceae</taxon>
        <taxon>Peptoniphilus</taxon>
    </lineage>
</organism>
<protein>
    <recommendedName>
        <fullName evidence="3">histidine kinase</fullName>
        <ecNumber evidence="3">2.7.13.3</ecNumber>
    </recommendedName>
</protein>
<dbReference type="STRING" id="1122949.GCA_000378725_01177"/>
<dbReference type="InterPro" id="IPR003661">
    <property type="entry name" value="HisK_dim/P_dom"/>
</dbReference>
<dbReference type="AlphaFoldDB" id="A0A379C6C4"/>
<dbReference type="SUPFAM" id="SSF55874">
    <property type="entry name" value="ATPase domain of HSP90 chaperone/DNA topoisomerase II/histidine kinase"/>
    <property type="match status" value="1"/>
</dbReference>
<accession>A0A379C6C4</accession>
<evidence type="ECO:0000256" key="2">
    <source>
        <dbReference type="ARBA" id="ARBA00004370"/>
    </source>
</evidence>
<keyword evidence="8" id="KW-0175">Coiled coil</keyword>
<comment type="subcellular location">
    <subcellularLocation>
        <location evidence="2">Membrane</location>
    </subcellularLocation>
</comment>
<evidence type="ECO:0000259" key="9">
    <source>
        <dbReference type="PROSITE" id="PS50109"/>
    </source>
</evidence>
<dbReference type="GO" id="GO:0004721">
    <property type="term" value="F:phosphoprotein phosphatase activity"/>
    <property type="evidence" value="ECO:0007669"/>
    <property type="project" value="TreeGrafter"/>
</dbReference>
<reference evidence="10 11" key="1">
    <citation type="submission" date="2018-06" db="EMBL/GenBank/DDBJ databases">
        <authorList>
            <consortium name="Pathogen Informatics"/>
            <person name="Doyle S."/>
        </authorList>
    </citation>
    <scope>NUCLEOTIDE SEQUENCE [LARGE SCALE GENOMIC DNA]</scope>
    <source>
        <strain evidence="10 11">NCTC13149</strain>
    </source>
</reference>
<evidence type="ECO:0000256" key="1">
    <source>
        <dbReference type="ARBA" id="ARBA00000085"/>
    </source>
</evidence>
<dbReference type="InterPro" id="IPR050351">
    <property type="entry name" value="BphY/WalK/GraS-like"/>
</dbReference>
<dbReference type="RefSeq" id="WP_019034906.1">
    <property type="nucleotide sequence ID" value="NZ_UGSZ01000001.1"/>
</dbReference>
<proteinExistence type="predicted"/>
<dbReference type="PROSITE" id="PS50109">
    <property type="entry name" value="HIS_KIN"/>
    <property type="match status" value="1"/>
</dbReference>
<dbReference type="EC" id="2.7.13.3" evidence="3"/>
<dbReference type="InterPro" id="IPR005467">
    <property type="entry name" value="His_kinase_dom"/>
</dbReference>
<dbReference type="Proteomes" id="UP000255517">
    <property type="component" value="Unassembled WGS sequence"/>
</dbReference>
<keyword evidence="4" id="KW-0597">Phosphoprotein</keyword>
<evidence type="ECO:0000256" key="4">
    <source>
        <dbReference type="ARBA" id="ARBA00022553"/>
    </source>
</evidence>
<dbReference type="GO" id="GO:0000155">
    <property type="term" value="F:phosphorelay sensor kinase activity"/>
    <property type="evidence" value="ECO:0007669"/>
    <property type="project" value="InterPro"/>
</dbReference>
<dbReference type="SUPFAM" id="SSF47384">
    <property type="entry name" value="Homodimeric domain of signal transducing histidine kinase"/>
    <property type="match status" value="1"/>
</dbReference>
<dbReference type="InterPro" id="IPR036890">
    <property type="entry name" value="HATPase_C_sf"/>
</dbReference>
<sequence length="288" mass="34137">MIILLILFIILSIFYAYKYYTIKINIKKIDKNLDFRKNKKSEVEAELSTKNKSLLNLYEKYNEMSNKLMEKNERIDELKDNYGKLLSNLSHDLRTPLTSIIGYLNLLDIKDEEQEKILDIAVDKAYFLNNLVEKFYQLSLINEKNSLDFENFDLVQLIYQTSFNYFDKFKKIDQEIEIKLPQKYIISSNKNSFESILTNILDNMYKYSRGNNKIELEDSHKMKLIFSNDIDYKDGQLNYLFERSKVLDPSRKNATGLGLSIVKAHLDKLFLKANILVKDKKFYLIIEE</sequence>
<keyword evidence="7" id="KW-0902">Two-component regulatory system</keyword>
<dbReference type="EMBL" id="UGSZ01000001">
    <property type="protein sequence ID" value="SUB57235.1"/>
    <property type="molecule type" value="Genomic_DNA"/>
</dbReference>
<evidence type="ECO:0000313" key="10">
    <source>
        <dbReference type="EMBL" id="SUB57235.1"/>
    </source>
</evidence>
<evidence type="ECO:0000256" key="5">
    <source>
        <dbReference type="ARBA" id="ARBA00022679"/>
    </source>
</evidence>
<dbReference type="OrthoDB" id="9780718at2"/>
<dbReference type="SMART" id="SM00388">
    <property type="entry name" value="HisKA"/>
    <property type="match status" value="1"/>
</dbReference>
<evidence type="ECO:0000313" key="11">
    <source>
        <dbReference type="Proteomes" id="UP000255517"/>
    </source>
</evidence>
<evidence type="ECO:0000256" key="8">
    <source>
        <dbReference type="SAM" id="Coils"/>
    </source>
</evidence>
<evidence type="ECO:0000256" key="6">
    <source>
        <dbReference type="ARBA" id="ARBA00022777"/>
    </source>
</evidence>
<feature type="coiled-coil region" evidence="8">
    <location>
        <begin position="26"/>
        <end position="88"/>
    </location>
</feature>
<dbReference type="PANTHER" id="PTHR45453:SF1">
    <property type="entry name" value="PHOSPHATE REGULON SENSOR PROTEIN PHOR"/>
    <property type="match status" value="1"/>
</dbReference>
<dbReference type="Pfam" id="PF00512">
    <property type="entry name" value="HisKA"/>
    <property type="match status" value="1"/>
</dbReference>
<dbReference type="Gene3D" id="1.10.287.130">
    <property type="match status" value="1"/>
</dbReference>
<dbReference type="PANTHER" id="PTHR45453">
    <property type="entry name" value="PHOSPHATE REGULON SENSOR PROTEIN PHOR"/>
    <property type="match status" value="1"/>
</dbReference>
<dbReference type="InterPro" id="IPR036097">
    <property type="entry name" value="HisK_dim/P_sf"/>
</dbReference>
<evidence type="ECO:0000256" key="7">
    <source>
        <dbReference type="ARBA" id="ARBA00023012"/>
    </source>
</evidence>
<name>A0A379C6C4_9FIRM</name>
<dbReference type="Gene3D" id="3.30.565.10">
    <property type="entry name" value="Histidine kinase-like ATPase, C-terminal domain"/>
    <property type="match status" value="1"/>
</dbReference>
<dbReference type="GO" id="GO:0005886">
    <property type="term" value="C:plasma membrane"/>
    <property type="evidence" value="ECO:0007669"/>
    <property type="project" value="TreeGrafter"/>
</dbReference>
<keyword evidence="6" id="KW-0418">Kinase</keyword>
<dbReference type="CDD" id="cd00082">
    <property type="entry name" value="HisKA"/>
    <property type="match status" value="1"/>
</dbReference>
<gene>
    <name evidence="10" type="primary">rssA</name>
    <name evidence="10" type="ORF">NCTC13149_01069</name>
</gene>
<dbReference type="GO" id="GO:0016036">
    <property type="term" value="P:cellular response to phosphate starvation"/>
    <property type="evidence" value="ECO:0007669"/>
    <property type="project" value="TreeGrafter"/>
</dbReference>
<comment type="catalytic activity">
    <reaction evidence="1">
        <text>ATP + protein L-histidine = ADP + protein N-phospho-L-histidine.</text>
        <dbReference type="EC" id="2.7.13.3"/>
    </reaction>
</comment>